<gene>
    <name evidence="1" type="ORF">PENARI_c021G06009</name>
</gene>
<dbReference type="PROSITE" id="PS51257">
    <property type="entry name" value="PROKAR_LIPOPROTEIN"/>
    <property type="match status" value="1"/>
</dbReference>
<evidence type="ECO:0000313" key="2">
    <source>
        <dbReference type="Proteomes" id="UP000177622"/>
    </source>
</evidence>
<dbReference type="RefSeq" id="XP_022484979.1">
    <property type="nucleotide sequence ID" value="XM_022635217.1"/>
</dbReference>
<organism evidence="1 2">
    <name type="scientific">Penicillium arizonense</name>
    <dbReference type="NCBI Taxonomy" id="1835702"/>
    <lineage>
        <taxon>Eukaryota</taxon>
        <taxon>Fungi</taxon>
        <taxon>Dikarya</taxon>
        <taxon>Ascomycota</taxon>
        <taxon>Pezizomycotina</taxon>
        <taxon>Eurotiomycetes</taxon>
        <taxon>Eurotiomycetidae</taxon>
        <taxon>Eurotiales</taxon>
        <taxon>Aspergillaceae</taxon>
        <taxon>Penicillium</taxon>
    </lineage>
</organism>
<evidence type="ECO:0000313" key="1">
    <source>
        <dbReference type="EMBL" id="OGE49528.1"/>
    </source>
</evidence>
<dbReference type="GeneID" id="34579951"/>
<sequence>MANKATFYLLTPTYPLRSMATVSPLTWIGCLNLSDGHLRRDFPVNMRYPLFTWRNFALKDWMLRNNLDHAAAALLNLEHEALVSSSAL</sequence>
<proteinExistence type="predicted"/>
<dbReference type="Proteomes" id="UP000177622">
    <property type="component" value="Unassembled WGS sequence"/>
</dbReference>
<keyword evidence="2" id="KW-1185">Reference proteome</keyword>
<dbReference type="EMBL" id="LXJU01000021">
    <property type="protein sequence ID" value="OGE49528.1"/>
    <property type="molecule type" value="Genomic_DNA"/>
</dbReference>
<name>A0A1F5L8H3_PENAI</name>
<reference evidence="1 2" key="1">
    <citation type="journal article" date="2016" name="Sci. Rep.">
        <title>Penicillium arizonense, a new, genome sequenced fungal species, reveals a high chemical diversity in secreted metabolites.</title>
        <authorList>
            <person name="Grijseels S."/>
            <person name="Nielsen J.C."/>
            <person name="Randelovic M."/>
            <person name="Nielsen J."/>
            <person name="Nielsen K.F."/>
            <person name="Workman M."/>
            <person name="Frisvad J.C."/>
        </authorList>
    </citation>
    <scope>NUCLEOTIDE SEQUENCE [LARGE SCALE GENOMIC DNA]</scope>
    <source>
        <strain evidence="1 2">CBS 141311</strain>
    </source>
</reference>
<comment type="caution">
    <text evidence="1">The sequence shown here is derived from an EMBL/GenBank/DDBJ whole genome shotgun (WGS) entry which is preliminary data.</text>
</comment>
<dbReference type="AlphaFoldDB" id="A0A1F5L8H3"/>
<accession>A0A1F5L8H3</accession>
<protein>
    <submittedName>
        <fullName evidence="1">Uncharacterized protein</fullName>
    </submittedName>
</protein>